<dbReference type="Pfam" id="PF01161">
    <property type="entry name" value="PBP"/>
    <property type="match status" value="1"/>
</dbReference>
<name>A0A7C3KEI0_9CYAN</name>
<evidence type="ECO:0000313" key="1">
    <source>
        <dbReference type="EMBL" id="HFM98091.1"/>
    </source>
</evidence>
<dbReference type="Gene3D" id="3.90.280.10">
    <property type="entry name" value="PEBP-like"/>
    <property type="match status" value="1"/>
</dbReference>
<dbReference type="InterPro" id="IPR005247">
    <property type="entry name" value="YbhB_YbcL/LppC-like"/>
</dbReference>
<dbReference type="AlphaFoldDB" id="A0A7C3KEI0"/>
<dbReference type="InterPro" id="IPR036610">
    <property type="entry name" value="PEBP-like_sf"/>
</dbReference>
<organism evidence="1">
    <name type="scientific">Oscillatoriales cyanobacterium SpSt-418</name>
    <dbReference type="NCBI Taxonomy" id="2282169"/>
    <lineage>
        <taxon>Bacteria</taxon>
        <taxon>Bacillati</taxon>
        <taxon>Cyanobacteriota</taxon>
        <taxon>Cyanophyceae</taxon>
        <taxon>Oscillatoriophycideae</taxon>
        <taxon>Oscillatoriales</taxon>
    </lineage>
</organism>
<gene>
    <name evidence="1" type="ORF">ENR64_10115</name>
</gene>
<reference evidence="1" key="1">
    <citation type="journal article" date="2020" name="mSystems">
        <title>Genome- and Community-Level Interaction Insights into Carbon Utilization and Element Cycling Functions of Hydrothermarchaeota in Hydrothermal Sediment.</title>
        <authorList>
            <person name="Zhou Z."/>
            <person name="Liu Y."/>
            <person name="Xu W."/>
            <person name="Pan J."/>
            <person name="Luo Z.H."/>
            <person name="Li M."/>
        </authorList>
    </citation>
    <scope>NUCLEOTIDE SEQUENCE [LARGE SCALE GENOMIC DNA]</scope>
    <source>
        <strain evidence="1">SpSt-418</strain>
    </source>
</reference>
<comment type="caution">
    <text evidence="1">The sequence shown here is derived from an EMBL/GenBank/DDBJ whole genome shotgun (WGS) entry which is preliminary data.</text>
</comment>
<sequence>MKLESSAFQANQAIPARHTCDGADCSPHLSWDALPPETQSLVLICDDPDAPGKTWVHWVLYNLPPTLRELTEGLPPQPTLPNGGVHGKNDFRKLGYGGPCPPHGSHRYFFKLYALDTVLNLKSGASKAQVEKAMQGHVLADAKLMGRYARPR</sequence>
<dbReference type="NCBIfam" id="TIGR00481">
    <property type="entry name" value="YbhB/YbcL family Raf kinase inhibitor-like protein"/>
    <property type="match status" value="1"/>
</dbReference>
<dbReference type="SUPFAM" id="SSF49777">
    <property type="entry name" value="PEBP-like"/>
    <property type="match status" value="1"/>
</dbReference>
<dbReference type="PANTHER" id="PTHR30289:SF1">
    <property type="entry name" value="PEBP (PHOSPHATIDYLETHANOLAMINE-BINDING PROTEIN) FAMILY PROTEIN"/>
    <property type="match status" value="1"/>
</dbReference>
<protein>
    <submittedName>
        <fullName evidence="1">YbhB/YbcL family Raf kinase inhibitor-like protein</fullName>
    </submittedName>
</protein>
<dbReference type="EMBL" id="DSRU01000146">
    <property type="protein sequence ID" value="HFM98091.1"/>
    <property type="molecule type" value="Genomic_DNA"/>
</dbReference>
<dbReference type="PANTHER" id="PTHR30289">
    <property type="entry name" value="UNCHARACTERIZED PROTEIN YBCL-RELATED"/>
    <property type="match status" value="1"/>
</dbReference>
<dbReference type="InterPro" id="IPR008914">
    <property type="entry name" value="PEBP"/>
</dbReference>
<proteinExistence type="predicted"/>
<dbReference type="CDD" id="cd00865">
    <property type="entry name" value="PEBP_bact_arch"/>
    <property type="match status" value="1"/>
</dbReference>
<accession>A0A7C3KEI0</accession>